<evidence type="ECO:0000313" key="1">
    <source>
        <dbReference type="EMBL" id="WGL54884.1"/>
    </source>
</evidence>
<protein>
    <submittedName>
        <fullName evidence="1">Uncharacterized protein</fullName>
    </submittedName>
</protein>
<accession>A0AA95G2J3</accession>
<dbReference type="AlphaFoldDB" id="A0AA95G2J3"/>
<evidence type="ECO:0000313" key="2">
    <source>
        <dbReference type="Proteomes" id="UP001177527"/>
    </source>
</evidence>
<sequence>MWSEYMHFWRTLSTLPGIKASVKAACSADLPALDVRGWHLRFLFDHYIT</sequence>
<name>A0AA95G2J3_KLUIN</name>
<proteinExistence type="predicted"/>
<gene>
    <name evidence="1" type="ORF">QBD33_14605</name>
</gene>
<dbReference type="RefSeq" id="WP_194841728.1">
    <property type="nucleotide sequence ID" value="NZ_CP045843.1"/>
</dbReference>
<dbReference type="Proteomes" id="UP001177527">
    <property type="component" value="Chromosome"/>
</dbReference>
<reference evidence="1" key="1">
    <citation type="submission" date="2023-04" db="EMBL/GenBank/DDBJ databases">
        <title>APH(3)-Id, a novel chromosomal aminoglycoside phosphotransferase, identified from an environmental isolate of Kluyvera intermedia DW18.</title>
        <authorList>
            <person name="Sha Y."/>
        </authorList>
    </citation>
    <scope>NUCLEOTIDE SEQUENCE</scope>
    <source>
        <strain evidence="1">DW18</strain>
    </source>
</reference>
<dbReference type="GeneID" id="91975333"/>
<organism evidence="1 2">
    <name type="scientific">Kluyvera intermedia</name>
    <name type="common">Enterobacter intermedius</name>
    <dbReference type="NCBI Taxonomy" id="61648"/>
    <lineage>
        <taxon>Bacteria</taxon>
        <taxon>Pseudomonadati</taxon>
        <taxon>Pseudomonadota</taxon>
        <taxon>Gammaproteobacteria</taxon>
        <taxon>Enterobacterales</taxon>
        <taxon>Enterobacteriaceae</taxon>
        <taxon>Kluyvera</taxon>
    </lineage>
</organism>
<dbReference type="EMBL" id="CP123488">
    <property type="protein sequence ID" value="WGL54884.1"/>
    <property type="molecule type" value="Genomic_DNA"/>
</dbReference>